<feature type="region of interest" description="Disordered" evidence="1">
    <location>
        <begin position="182"/>
        <end position="222"/>
    </location>
</feature>
<dbReference type="EMBL" id="KZ805440">
    <property type="protein sequence ID" value="PVH97279.1"/>
    <property type="molecule type" value="Genomic_DNA"/>
</dbReference>
<reference evidence="2 3" key="1">
    <citation type="journal article" date="2018" name="Sci. Rep.">
        <title>Comparative genomics provides insights into the lifestyle and reveals functional heterogeneity of dark septate endophytic fungi.</title>
        <authorList>
            <person name="Knapp D.G."/>
            <person name="Nemeth J.B."/>
            <person name="Barry K."/>
            <person name="Hainaut M."/>
            <person name="Henrissat B."/>
            <person name="Johnson J."/>
            <person name="Kuo A."/>
            <person name="Lim J.H.P."/>
            <person name="Lipzen A."/>
            <person name="Nolan M."/>
            <person name="Ohm R.A."/>
            <person name="Tamas L."/>
            <person name="Grigoriev I.V."/>
            <person name="Spatafora J.W."/>
            <person name="Nagy L.G."/>
            <person name="Kovacs G.M."/>
        </authorList>
    </citation>
    <scope>NUCLEOTIDE SEQUENCE [LARGE SCALE GENOMIC DNA]</scope>
    <source>
        <strain evidence="2 3">DSE2036</strain>
    </source>
</reference>
<evidence type="ECO:0000313" key="3">
    <source>
        <dbReference type="Proteomes" id="UP000244855"/>
    </source>
</evidence>
<name>A0A2V1DJ43_9PLEO</name>
<keyword evidence="3" id="KW-1185">Reference proteome</keyword>
<feature type="non-terminal residue" evidence="2">
    <location>
        <position position="249"/>
    </location>
</feature>
<feature type="region of interest" description="Disordered" evidence="1">
    <location>
        <begin position="1"/>
        <end position="25"/>
    </location>
</feature>
<dbReference type="OrthoDB" id="3438781at2759"/>
<feature type="non-terminal residue" evidence="2">
    <location>
        <position position="1"/>
    </location>
</feature>
<proteinExistence type="predicted"/>
<evidence type="ECO:0000313" key="2">
    <source>
        <dbReference type="EMBL" id="PVH97279.1"/>
    </source>
</evidence>
<accession>A0A2V1DJ43</accession>
<feature type="compositionally biased region" description="Low complexity" evidence="1">
    <location>
        <begin position="182"/>
        <end position="220"/>
    </location>
</feature>
<sequence length="249" mass="24930">PTANTPRDACKPCNPKGATTSTTPSFGPDLKNLYNDVLASVKNIHFQKRSSSSSPSSLLLAPRTDTSFCCRESLDCVNVQNLNIPMCYDKFTTNYQFPDGSYGSLTTGDFTSGGSKANLLTGQYSKQGGESGNIYASDSAAKPNTATLSIPPQFTGTGVGSAIPASEIGGVVTSVAASGSASGGATTSSSSGSSPTGSAQSSVGQTGSQGTAAAASTSKGGAAGGFAVDSTRSFGMTIITGLTYVLYAL</sequence>
<organism evidence="2 3">
    <name type="scientific">Periconia macrospinosa</name>
    <dbReference type="NCBI Taxonomy" id="97972"/>
    <lineage>
        <taxon>Eukaryota</taxon>
        <taxon>Fungi</taxon>
        <taxon>Dikarya</taxon>
        <taxon>Ascomycota</taxon>
        <taxon>Pezizomycotina</taxon>
        <taxon>Dothideomycetes</taxon>
        <taxon>Pleosporomycetidae</taxon>
        <taxon>Pleosporales</taxon>
        <taxon>Massarineae</taxon>
        <taxon>Periconiaceae</taxon>
        <taxon>Periconia</taxon>
    </lineage>
</organism>
<dbReference type="AlphaFoldDB" id="A0A2V1DJ43"/>
<gene>
    <name evidence="2" type="ORF">DM02DRAFT_481598</name>
</gene>
<dbReference type="Proteomes" id="UP000244855">
    <property type="component" value="Unassembled WGS sequence"/>
</dbReference>
<evidence type="ECO:0000256" key="1">
    <source>
        <dbReference type="SAM" id="MobiDB-lite"/>
    </source>
</evidence>
<protein>
    <submittedName>
        <fullName evidence="2">Uncharacterized protein</fullName>
    </submittedName>
</protein>